<name>A0A139H5D3_9PEZI</name>
<comment type="caution">
    <text evidence="2">The sequence shown here is derived from an EMBL/GenBank/DDBJ whole genome shotgun (WGS) entry which is preliminary data.</text>
</comment>
<keyword evidence="3" id="KW-1185">Reference proteome</keyword>
<dbReference type="EMBL" id="LFZN01000136">
    <property type="protein sequence ID" value="KXS97695.1"/>
    <property type="molecule type" value="Genomic_DNA"/>
</dbReference>
<evidence type="ECO:0000313" key="2">
    <source>
        <dbReference type="EMBL" id="KXS97695.1"/>
    </source>
</evidence>
<dbReference type="AlphaFoldDB" id="A0A139H5D3"/>
<organism evidence="2 3">
    <name type="scientific">Pseudocercospora eumusae</name>
    <dbReference type="NCBI Taxonomy" id="321146"/>
    <lineage>
        <taxon>Eukaryota</taxon>
        <taxon>Fungi</taxon>
        <taxon>Dikarya</taxon>
        <taxon>Ascomycota</taxon>
        <taxon>Pezizomycotina</taxon>
        <taxon>Dothideomycetes</taxon>
        <taxon>Dothideomycetidae</taxon>
        <taxon>Mycosphaerellales</taxon>
        <taxon>Mycosphaerellaceae</taxon>
        <taxon>Pseudocercospora</taxon>
    </lineage>
</organism>
<feature type="region of interest" description="Disordered" evidence="1">
    <location>
        <begin position="119"/>
        <end position="140"/>
    </location>
</feature>
<reference evidence="2 3" key="1">
    <citation type="submission" date="2015-07" db="EMBL/GenBank/DDBJ databases">
        <title>Comparative genomics of the Sigatoka disease complex on banana suggests a link between parallel evolutionary changes in Pseudocercospora fijiensis and Pseudocercospora eumusae and increased virulence on the banana host.</title>
        <authorList>
            <person name="Chang T.-C."/>
            <person name="Salvucci A."/>
            <person name="Crous P.W."/>
            <person name="Stergiopoulos I."/>
        </authorList>
    </citation>
    <scope>NUCLEOTIDE SEQUENCE [LARGE SCALE GENOMIC DNA]</scope>
    <source>
        <strain evidence="2 3">CBS 114824</strain>
    </source>
</reference>
<gene>
    <name evidence="2" type="ORF">AC578_1491</name>
</gene>
<evidence type="ECO:0000313" key="3">
    <source>
        <dbReference type="Proteomes" id="UP000070133"/>
    </source>
</evidence>
<proteinExistence type="predicted"/>
<feature type="compositionally biased region" description="Basic residues" evidence="1">
    <location>
        <begin position="14"/>
        <end position="25"/>
    </location>
</feature>
<accession>A0A139H5D3</accession>
<dbReference type="Proteomes" id="UP000070133">
    <property type="component" value="Unassembled WGS sequence"/>
</dbReference>
<sequence>MTNAVDVEGSAGARVRRRKRKRRPRSAAELLRLPEDLRHRLQTLHARLGLPEPGFDVIEQKRYRAVVRSSDEGDGKTRTDKKDYDVGEVWYTTGTEAKMRAAGEACLALEARLIEKVHKGRKQGPDVQGVAAEDSRAVNV</sequence>
<feature type="region of interest" description="Disordered" evidence="1">
    <location>
        <begin position="1"/>
        <end position="27"/>
    </location>
</feature>
<evidence type="ECO:0000256" key="1">
    <source>
        <dbReference type="SAM" id="MobiDB-lite"/>
    </source>
</evidence>
<protein>
    <submittedName>
        <fullName evidence="2">Uncharacterized protein</fullName>
    </submittedName>
</protein>